<feature type="domain" description="PAC" evidence="6">
    <location>
        <begin position="202"/>
        <end position="256"/>
    </location>
</feature>
<dbReference type="PROSITE" id="PS50113">
    <property type="entry name" value="PAC"/>
    <property type="match status" value="1"/>
</dbReference>
<dbReference type="InterPro" id="IPR035965">
    <property type="entry name" value="PAS-like_dom_sf"/>
</dbReference>
<dbReference type="InterPro" id="IPR003660">
    <property type="entry name" value="HAMP_dom"/>
</dbReference>
<dbReference type="InterPro" id="IPR001610">
    <property type="entry name" value="PAC"/>
</dbReference>
<dbReference type="PANTHER" id="PTHR43531">
    <property type="entry name" value="PROTEIN ICFG"/>
    <property type="match status" value="1"/>
</dbReference>
<comment type="caution">
    <text evidence="8">The sequence shown here is derived from an EMBL/GenBank/DDBJ whole genome shotgun (WGS) entry which is preliminary data.</text>
</comment>
<keyword evidence="3" id="KW-0807">Transducer</keyword>
<reference evidence="8 9" key="1">
    <citation type="journal article" date="2012" name="J. Bacteriol.">
        <title>Draft Genome Sequence of Agrobacterium albertimagni Strain AOL15.</title>
        <authorList>
            <person name="Trimble W.L."/>
            <person name="Phung le T."/>
            <person name="Meyer F."/>
            <person name="Gilbert J.A."/>
            <person name="Silver S."/>
        </authorList>
    </citation>
    <scope>NUCLEOTIDE SEQUENCE [LARGE SCALE GENOMIC DNA]</scope>
    <source>
        <strain evidence="8 9">AOL15</strain>
    </source>
</reference>
<dbReference type="Pfam" id="PF00015">
    <property type="entry name" value="MCPsignal"/>
    <property type="match status" value="1"/>
</dbReference>
<dbReference type="InterPro" id="IPR004089">
    <property type="entry name" value="MCPsignal_dom"/>
</dbReference>
<dbReference type="SUPFAM" id="SSF58104">
    <property type="entry name" value="Methyl-accepting chemotaxis protein (MCP) signaling domain"/>
    <property type="match status" value="1"/>
</dbReference>
<dbReference type="AlphaFoldDB" id="K2PZ72"/>
<proteinExistence type="inferred from homology"/>
<dbReference type="EMBL" id="ALJF01000013">
    <property type="protein sequence ID" value="EKF58105.1"/>
    <property type="molecule type" value="Genomic_DNA"/>
</dbReference>
<evidence type="ECO:0000256" key="3">
    <source>
        <dbReference type="PROSITE-ProRule" id="PRU00284"/>
    </source>
</evidence>
<dbReference type="RefSeq" id="WP_006727177.1">
    <property type="nucleotide sequence ID" value="NZ_ALJF01000013.1"/>
</dbReference>
<keyword evidence="9" id="KW-1185">Reference proteome</keyword>
<sequence>MLTDYLHATKLADDMRALSNAQAMIWFAPDGTIVNANENFLKTLGYRLDEIVGKHHRIFCEDAIRQSPDYQRFWSELAAGRFQAGQFRRQSKAGEDVWIEATYNPVFHGGRVVRVLKIASDITTTKIGALHDNNRLRAIDQSQAIIEFEPDGTIVEANDNFLAAMGYDRSEVIGKHHSMFCEPTYARTSDYAQFWENLRAGEFLASNFVRYGKGGREVWIQAAYTPVFNSRGKVYRVIKVATDISGRMKAVKIIGAAIKRLAEGDLTVRLNEPLDAVLEATRLDVNIAAHALDETLSGIVYAVQALSANANVINDIADGIATNGERQAATVEETAAALDEITTTIKDTTGRTQATTQLVGEMRSNAEGSGLVVKEATAAMGEIASSSREIENIIGVIDEIAFQTNLLALNAGVEAARAGEAGKGFAVVAQEVRELAQRSASAAKDIKALIAKASGAVQHGVSLVDKTGQALQSIVNQVQEIDTNVDAIAIAAREQSQGISEINGAINTLDKVTQQSAATGEEASATAASLSESARELYTMVSRFQTTGAKGAQSQHAVSRAA</sequence>
<dbReference type="GO" id="GO:0016020">
    <property type="term" value="C:membrane"/>
    <property type="evidence" value="ECO:0007669"/>
    <property type="project" value="InterPro"/>
</dbReference>
<feature type="domain" description="PAS" evidence="5">
    <location>
        <begin position="30"/>
        <end position="54"/>
    </location>
</feature>
<dbReference type="PROSITE" id="PS50111">
    <property type="entry name" value="CHEMOTAXIS_TRANSDUC_2"/>
    <property type="match status" value="1"/>
</dbReference>
<dbReference type="SMART" id="SM00091">
    <property type="entry name" value="PAS"/>
    <property type="match status" value="2"/>
</dbReference>
<dbReference type="InterPro" id="IPR000014">
    <property type="entry name" value="PAS"/>
</dbReference>
<evidence type="ECO:0000259" key="4">
    <source>
        <dbReference type="PROSITE" id="PS50111"/>
    </source>
</evidence>
<dbReference type="GO" id="GO:0007165">
    <property type="term" value="P:signal transduction"/>
    <property type="evidence" value="ECO:0007669"/>
    <property type="project" value="UniProtKB-KW"/>
</dbReference>
<keyword evidence="1" id="KW-0145">Chemotaxis</keyword>
<dbReference type="Gene3D" id="1.10.287.950">
    <property type="entry name" value="Methyl-accepting chemotaxis protein"/>
    <property type="match status" value="1"/>
</dbReference>
<gene>
    <name evidence="8" type="ORF">QWE_15923</name>
</gene>
<accession>K2PZ72</accession>
<organism evidence="8 9">
    <name type="scientific">Agrobacterium albertimagni AOL15</name>
    <dbReference type="NCBI Taxonomy" id="1156935"/>
    <lineage>
        <taxon>Bacteria</taxon>
        <taxon>Pseudomonadati</taxon>
        <taxon>Pseudomonadota</taxon>
        <taxon>Alphaproteobacteria</taxon>
        <taxon>Hyphomicrobiales</taxon>
        <taxon>Rhizobiaceae</taxon>
        <taxon>Rhizobium/Agrobacterium group</taxon>
        <taxon>Agrobacterium</taxon>
    </lineage>
</organism>
<dbReference type="PROSITE" id="PS50112">
    <property type="entry name" value="PAS"/>
    <property type="match status" value="2"/>
</dbReference>
<dbReference type="CDD" id="cd11386">
    <property type="entry name" value="MCP_signal"/>
    <property type="match status" value="1"/>
</dbReference>
<dbReference type="PATRIC" id="fig|1156935.5.peg.3233"/>
<evidence type="ECO:0000259" key="7">
    <source>
        <dbReference type="PROSITE" id="PS50885"/>
    </source>
</evidence>
<evidence type="ECO:0000256" key="1">
    <source>
        <dbReference type="ARBA" id="ARBA00022500"/>
    </source>
</evidence>
<dbReference type="PROSITE" id="PS50885">
    <property type="entry name" value="HAMP"/>
    <property type="match status" value="1"/>
</dbReference>
<dbReference type="Proteomes" id="UP000007123">
    <property type="component" value="Unassembled WGS sequence"/>
</dbReference>
<dbReference type="GO" id="GO:0004888">
    <property type="term" value="F:transmembrane signaling receptor activity"/>
    <property type="evidence" value="ECO:0007669"/>
    <property type="project" value="InterPro"/>
</dbReference>
<dbReference type="InterPro" id="IPR004090">
    <property type="entry name" value="Chemotax_Me-accpt_rcpt"/>
</dbReference>
<dbReference type="OrthoDB" id="9765776at2"/>
<evidence type="ECO:0000256" key="2">
    <source>
        <dbReference type="ARBA" id="ARBA00029447"/>
    </source>
</evidence>
<evidence type="ECO:0000313" key="9">
    <source>
        <dbReference type="Proteomes" id="UP000007123"/>
    </source>
</evidence>
<name>K2PZ72_9HYPH</name>
<feature type="domain" description="Methyl-accepting transducer" evidence="4">
    <location>
        <begin position="302"/>
        <end position="531"/>
    </location>
</feature>
<feature type="domain" description="PAS" evidence="5">
    <location>
        <begin position="132"/>
        <end position="175"/>
    </location>
</feature>
<dbReference type="NCBIfam" id="TIGR00229">
    <property type="entry name" value="sensory_box"/>
    <property type="match status" value="2"/>
</dbReference>
<dbReference type="SMART" id="SM00283">
    <property type="entry name" value="MA"/>
    <property type="match status" value="1"/>
</dbReference>
<protein>
    <submittedName>
        <fullName evidence="8">Methyl-accepting chemotaxis protein</fullName>
    </submittedName>
</protein>
<comment type="similarity">
    <text evidence="2">Belongs to the methyl-accepting chemotaxis (MCP) protein family.</text>
</comment>
<dbReference type="GO" id="GO:0006935">
    <property type="term" value="P:chemotaxis"/>
    <property type="evidence" value="ECO:0007669"/>
    <property type="project" value="UniProtKB-KW"/>
</dbReference>
<dbReference type="PRINTS" id="PR00260">
    <property type="entry name" value="CHEMTRNSDUCR"/>
</dbReference>
<dbReference type="InterPro" id="IPR051310">
    <property type="entry name" value="MCP_chemotaxis"/>
</dbReference>
<dbReference type="SMART" id="SM00086">
    <property type="entry name" value="PAC"/>
    <property type="match status" value="2"/>
</dbReference>
<dbReference type="InterPro" id="IPR000700">
    <property type="entry name" value="PAS-assoc_C"/>
</dbReference>
<dbReference type="eggNOG" id="COG0840">
    <property type="taxonomic scope" value="Bacteria"/>
</dbReference>
<evidence type="ECO:0000313" key="8">
    <source>
        <dbReference type="EMBL" id="EKF58105.1"/>
    </source>
</evidence>
<feature type="domain" description="HAMP" evidence="7">
    <location>
        <begin position="245"/>
        <end position="297"/>
    </location>
</feature>
<dbReference type="STRING" id="1156935.QWE_15923"/>
<evidence type="ECO:0000259" key="6">
    <source>
        <dbReference type="PROSITE" id="PS50113"/>
    </source>
</evidence>
<dbReference type="Gene3D" id="3.30.450.20">
    <property type="entry name" value="PAS domain"/>
    <property type="match status" value="2"/>
</dbReference>
<dbReference type="SUPFAM" id="SSF55785">
    <property type="entry name" value="PYP-like sensor domain (PAS domain)"/>
    <property type="match status" value="2"/>
</dbReference>
<dbReference type="PANTHER" id="PTHR43531:SF11">
    <property type="entry name" value="METHYL-ACCEPTING CHEMOTAXIS PROTEIN 3"/>
    <property type="match status" value="1"/>
</dbReference>
<evidence type="ECO:0000259" key="5">
    <source>
        <dbReference type="PROSITE" id="PS50112"/>
    </source>
</evidence>
<dbReference type="CDD" id="cd00130">
    <property type="entry name" value="PAS"/>
    <property type="match status" value="2"/>
</dbReference>
<dbReference type="Pfam" id="PF13426">
    <property type="entry name" value="PAS_9"/>
    <property type="match status" value="2"/>
</dbReference>